<dbReference type="Proteomes" id="UP000178367">
    <property type="component" value="Unassembled WGS sequence"/>
</dbReference>
<evidence type="ECO:0000313" key="1">
    <source>
        <dbReference type="EMBL" id="OGF26728.1"/>
    </source>
</evidence>
<reference evidence="1 2" key="1">
    <citation type="journal article" date="2016" name="Nat. Commun.">
        <title>Thousands of microbial genomes shed light on interconnected biogeochemical processes in an aquifer system.</title>
        <authorList>
            <person name="Anantharaman K."/>
            <person name="Brown C.T."/>
            <person name="Hug L.A."/>
            <person name="Sharon I."/>
            <person name="Castelle C.J."/>
            <person name="Probst A.J."/>
            <person name="Thomas B.C."/>
            <person name="Singh A."/>
            <person name="Wilkins M.J."/>
            <person name="Karaoz U."/>
            <person name="Brodie E.L."/>
            <person name="Williams K.H."/>
            <person name="Hubbard S.S."/>
            <person name="Banfield J.F."/>
        </authorList>
    </citation>
    <scope>NUCLEOTIDE SEQUENCE [LARGE SCALE GENOMIC DNA]</scope>
</reference>
<dbReference type="EMBL" id="MFGB01000014">
    <property type="protein sequence ID" value="OGF26728.1"/>
    <property type="molecule type" value="Genomic_DNA"/>
</dbReference>
<gene>
    <name evidence="1" type="ORF">A2227_06405</name>
</gene>
<name>A0A1F5SJ38_9BACT</name>
<dbReference type="STRING" id="1797994.A2227_06405"/>
<protein>
    <submittedName>
        <fullName evidence="1">Uncharacterized protein</fullName>
    </submittedName>
</protein>
<comment type="caution">
    <text evidence="1">The sequence shown here is derived from an EMBL/GenBank/DDBJ whole genome shotgun (WGS) entry which is preliminary data.</text>
</comment>
<dbReference type="SUPFAM" id="SSF52266">
    <property type="entry name" value="SGNH hydrolase"/>
    <property type="match status" value="1"/>
</dbReference>
<accession>A0A1F5SJ38</accession>
<dbReference type="AlphaFoldDB" id="A0A1F5SJ38"/>
<evidence type="ECO:0000313" key="2">
    <source>
        <dbReference type="Proteomes" id="UP000178367"/>
    </source>
</evidence>
<organism evidence="1 2">
    <name type="scientific">Candidatus Falkowbacteria bacterium RIFOXYA2_FULL_47_19</name>
    <dbReference type="NCBI Taxonomy" id="1797994"/>
    <lineage>
        <taxon>Bacteria</taxon>
        <taxon>Candidatus Falkowiibacteriota</taxon>
    </lineage>
</organism>
<proteinExistence type="predicted"/>
<sequence>MDGVKPKNSSISNFKGLPLILAASLVLFFLSGFALARTDFIWRFFYVNSRPATDHFLRKAAELRLISREKSGQRVFLVGSSVAYEGYDEDYLNLRTPGTEFYNFGSGGVTPIELFLLRNEYIARRPDTVVFPVFVGDFYGKANYASLKYFFKFEILPRIISIVGWRDLYDHRREMIDSMIGRIVPFYRYNKSIIRSIEAAARDRVLGIYSGAPEVAKKTGQMSAGFFEELAAVEPKFKRTEHTELRQRLFLDYARDLKISGVKLVVVRAPMNSRVTEISAPGLEEEMDDWLRAAAAEYGFMYIGKSELPAFADNEFVDFTHLNEKGREKNSAFLLDYLDIAGYLE</sequence>